<evidence type="ECO:0000313" key="1">
    <source>
        <dbReference type="EMBL" id="KAJ7964965.1"/>
    </source>
</evidence>
<keyword evidence="2" id="KW-1185">Reference proteome</keyword>
<name>A0AAD7PS74_QUISA</name>
<comment type="caution">
    <text evidence="1">The sequence shown here is derived from an EMBL/GenBank/DDBJ whole genome shotgun (WGS) entry which is preliminary data.</text>
</comment>
<reference evidence="1" key="1">
    <citation type="journal article" date="2023" name="Science">
        <title>Elucidation of the pathway for biosynthesis of saponin adjuvants from the soapbark tree.</title>
        <authorList>
            <person name="Reed J."/>
            <person name="Orme A."/>
            <person name="El-Demerdash A."/>
            <person name="Owen C."/>
            <person name="Martin L.B.B."/>
            <person name="Misra R.C."/>
            <person name="Kikuchi S."/>
            <person name="Rejzek M."/>
            <person name="Martin A.C."/>
            <person name="Harkess A."/>
            <person name="Leebens-Mack J."/>
            <person name="Louveau T."/>
            <person name="Stephenson M.J."/>
            <person name="Osbourn A."/>
        </authorList>
    </citation>
    <scope>NUCLEOTIDE SEQUENCE</scope>
    <source>
        <strain evidence="1">S10</strain>
    </source>
</reference>
<organism evidence="1 2">
    <name type="scientific">Quillaja saponaria</name>
    <name type="common">Soap bark tree</name>
    <dbReference type="NCBI Taxonomy" id="32244"/>
    <lineage>
        <taxon>Eukaryota</taxon>
        <taxon>Viridiplantae</taxon>
        <taxon>Streptophyta</taxon>
        <taxon>Embryophyta</taxon>
        <taxon>Tracheophyta</taxon>
        <taxon>Spermatophyta</taxon>
        <taxon>Magnoliopsida</taxon>
        <taxon>eudicotyledons</taxon>
        <taxon>Gunneridae</taxon>
        <taxon>Pentapetalae</taxon>
        <taxon>rosids</taxon>
        <taxon>fabids</taxon>
        <taxon>Fabales</taxon>
        <taxon>Quillajaceae</taxon>
        <taxon>Quillaja</taxon>
    </lineage>
</organism>
<proteinExistence type="predicted"/>
<sequence length="102" mass="11725">MKLLGIGWRLKKFLGPGVPLEFLKESSMTSLFNRSMKYIWVPQLTEHTDIADGNCMQLSTKGMSRNHWTAQWFISSTRSSSIDVDDRMRSGGWHNMQGRANM</sequence>
<dbReference type="EMBL" id="JARAOO010000006">
    <property type="protein sequence ID" value="KAJ7964965.1"/>
    <property type="molecule type" value="Genomic_DNA"/>
</dbReference>
<evidence type="ECO:0000313" key="2">
    <source>
        <dbReference type="Proteomes" id="UP001163823"/>
    </source>
</evidence>
<gene>
    <name evidence="1" type="ORF">O6P43_014691</name>
</gene>
<dbReference type="Proteomes" id="UP001163823">
    <property type="component" value="Chromosome 6"/>
</dbReference>
<accession>A0AAD7PS74</accession>
<protein>
    <submittedName>
        <fullName evidence="1">Uncharacterized protein</fullName>
    </submittedName>
</protein>
<dbReference type="AlphaFoldDB" id="A0AAD7PS74"/>
<dbReference type="KEGG" id="qsa:O6P43_014691"/>